<dbReference type="RefSeq" id="WP_090123946.1">
    <property type="nucleotide sequence ID" value="NZ_FNNJ01000006.1"/>
</dbReference>
<keyword evidence="2" id="KW-1185">Reference proteome</keyword>
<evidence type="ECO:0000313" key="1">
    <source>
        <dbReference type="EMBL" id="SDX48442.1"/>
    </source>
</evidence>
<dbReference type="OrthoDB" id="7067095at2"/>
<evidence type="ECO:0000313" key="2">
    <source>
        <dbReference type="Proteomes" id="UP000199595"/>
    </source>
</evidence>
<dbReference type="Proteomes" id="UP000199595">
    <property type="component" value="Unassembled WGS sequence"/>
</dbReference>
<sequence>MKSTWLATYENVEIKVMNSWFHGEKMLVNGEVQDERFGAFSSNLTGHLIDSKGERKNIKANLGGSFSIHCNIFVDDKKMEVNKI</sequence>
<protein>
    <submittedName>
        <fullName evidence="1">Uncharacterized protein</fullName>
    </submittedName>
</protein>
<dbReference type="EMBL" id="FNNJ01000006">
    <property type="protein sequence ID" value="SDX48442.1"/>
    <property type="molecule type" value="Genomic_DNA"/>
</dbReference>
<organism evidence="1 2">
    <name type="scientific">Lutibacter oricola</name>
    <dbReference type="NCBI Taxonomy" id="762486"/>
    <lineage>
        <taxon>Bacteria</taxon>
        <taxon>Pseudomonadati</taxon>
        <taxon>Bacteroidota</taxon>
        <taxon>Flavobacteriia</taxon>
        <taxon>Flavobacteriales</taxon>
        <taxon>Flavobacteriaceae</taxon>
        <taxon>Lutibacter</taxon>
    </lineage>
</organism>
<accession>A0A1H3C2P6</accession>
<reference evidence="1 2" key="1">
    <citation type="submission" date="2016-10" db="EMBL/GenBank/DDBJ databases">
        <authorList>
            <person name="de Groot N.N."/>
        </authorList>
    </citation>
    <scope>NUCLEOTIDE SEQUENCE [LARGE SCALE GENOMIC DNA]</scope>
    <source>
        <strain evidence="1 2">DSM 24956</strain>
    </source>
</reference>
<gene>
    <name evidence="1" type="ORF">SAMN05444411_10632</name>
</gene>
<name>A0A1H3C2P6_9FLAO</name>
<proteinExistence type="predicted"/>
<dbReference type="AlphaFoldDB" id="A0A1H3C2P6"/>